<name>A0A251NM28_PRUPE</name>
<gene>
    <name evidence="14" type="ORF">PRUPE_6G047700</name>
</gene>
<evidence type="ECO:0000259" key="12">
    <source>
        <dbReference type="Pfam" id="PF23256"/>
    </source>
</evidence>
<keyword evidence="6 10" id="KW-1133">Transmembrane helix</keyword>
<feature type="transmembrane region" description="Helical" evidence="10">
    <location>
        <begin position="413"/>
        <end position="435"/>
    </location>
</feature>
<keyword evidence="15" id="KW-1185">Reference proteome</keyword>
<evidence type="ECO:0000256" key="3">
    <source>
        <dbReference type="ARBA" id="ARBA00022538"/>
    </source>
</evidence>
<evidence type="ECO:0000256" key="10">
    <source>
        <dbReference type="SAM" id="Phobius"/>
    </source>
</evidence>
<feature type="transmembrane region" description="Helical" evidence="10">
    <location>
        <begin position="231"/>
        <end position="251"/>
    </location>
</feature>
<dbReference type="GO" id="GO:0015297">
    <property type="term" value="F:antiporter activity"/>
    <property type="evidence" value="ECO:0007669"/>
    <property type="project" value="InterPro"/>
</dbReference>
<organism evidence="14 15">
    <name type="scientific">Prunus persica</name>
    <name type="common">Peach</name>
    <name type="synonym">Amygdalus persica</name>
    <dbReference type="NCBI Taxonomy" id="3760"/>
    <lineage>
        <taxon>Eukaryota</taxon>
        <taxon>Viridiplantae</taxon>
        <taxon>Streptophyta</taxon>
        <taxon>Embryophyta</taxon>
        <taxon>Tracheophyta</taxon>
        <taxon>Spermatophyta</taxon>
        <taxon>Magnoliopsida</taxon>
        <taxon>eudicotyledons</taxon>
        <taxon>Gunneridae</taxon>
        <taxon>Pentapetalae</taxon>
        <taxon>rosids</taxon>
        <taxon>fabids</taxon>
        <taxon>Rosales</taxon>
        <taxon>Rosaceae</taxon>
        <taxon>Amygdaloideae</taxon>
        <taxon>Amygdaleae</taxon>
        <taxon>Prunus</taxon>
    </lineage>
</organism>
<feature type="domain" description="Cation/H+ exchanger transmembrane" evidence="11">
    <location>
        <begin position="49"/>
        <end position="432"/>
    </location>
</feature>
<evidence type="ECO:0000256" key="4">
    <source>
        <dbReference type="ARBA" id="ARBA00022692"/>
    </source>
</evidence>
<dbReference type="InterPro" id="IPR057291">
    <property type="entry name" value="CHX17_2nd"/>
</dbReference>
<keyword evidence="4 10" id="KW-0812">Transmembrane</keyword>
<evidence type="ECO:0000256" key="6">
    <source>
        <dbReference type="ARBA" id="ARBA00022989"/>
    </source>
</evidence>
<evidence type="ECO:0000256" key="5">
    <source>
        <dbReference type="ARBA" id="ARBA00022958"/>
    </source>
</evidence>
<dbReference type="GO" id="GO:0006813">
    <property type="term" value="P:potassium ion transport"/>
    <property type="evidence" value="ECO:0007669"/>
    <property type="project" value="UniProtKB-KW"/>
</dbReference>
<dbReference type="GO" id="GO:0012505">
    <property type="term" value="C:endomembrane system"/>
    <property type="evidence" value="ECO:0000318"/>
    <property type="project" value="GO_Central"/>
</dbReference>
<feature type="transmembrane region" description="Helical" evidence="10">
    <location>
        <begin position="166"/>
        <end position="187"/>
    </location>
</feature>
<feature type="transmembrane region" description="Helical" evidence="10">
    <location>
        <begin position="98"/>
        <end position="119"/>
    </location>
</feature>
<keyword evidence="5" id="KW-0630">Potassium</keyword>
<feature type="transmembrane region" description="Helical" evidence="10">
    <location>
        <begin position="38"/>
        <end position="58"/>
    </location>
</feature>
<dbReference type="PANTHER" id="PTHR32468">
    <property type="entry name" value="CATION/H + ANTIPORTER"/>
    <property type="match status" value="1"/>
</dbReference>
<feature type="transmembrane region" description="Helical" evidence="10">
    <location>
        <begin position="70"/>
        <end position="92"/>
    </location>
</feature>
<dbReference type="InterPro" id="IPR057290">
    <property type="entry name" value="CHX17_C"/>
</dbReference>
<dbReference type="Proteomes" id="UP000006882">
    <property type="component" value="Chromosome G6"/>
</dbReference>
<dbReference type="PANTHER" id="PTHR32468:SF66">
    <property type="entry name" value="CATION_H+ EXCHANGER DOMAIN-CONTAINING PROTEIN"/>
    <property type="match status" value="1"/>
</dbReference>
<keyword evidence="7" id="KW-0406">Ion transport</keyword>
<dbReference type="InterPro" id="IPR050794">
    <property type="entry name" value="CPA2_transporter"/>
</dbReference>
<dbReference type="InterPro" id="IPR006153">
    <property type="entry name" value="Cation/H_exchanger_TM"/>
</dbReference>
<reference evidence="14 15" key="1">
    <citation type="journal article" date="2013" name="Nat. Genet.">
        <title>The high-quality draft genome of peach (Prunus persica) identifies unique patterns of genetic diversity, domestication and genome evolution.</title>
        <authorList>
            <consortium name="International Peach Genome Initiative"/>
            <person name="Verde I."/>
            <person name="Abbott A.G."/>
            <person name="Scalabrin S."/>
            <person name="Jung S."/>
            <person name="Shu S."/>
            <person name="Marroni F."/>
            <person name="Zhebentyayeva T."/>
            <person name="Dettori M.T."/>
            <person name="Grimwood J."/>
            <person name="Cattonaro F."/>
            <person name="Zuccolo A."/>
            <person name="Rossini L."/>
            <person name="Jenkins J."/>
            <person name="Vendramin E."/>
            <person name="Meisel L.A."/>
            <person name="Decroocq V."/>
            <person name="Sosinski B."/>
            <person name="Prochnik S."/>
            <person name="Mitros T."/>
            <person name="Policriti A."/>
            <person name="Cipriani G."/>
            <person name="Dondini L."/>
            <person name="Ficklin S."/>
            <person name="Goodstein D.M."/>
            <person name="Xuan P."/>
            <person name="Del Fabbro C."/>
            <person name="Aramini V."/>
            <person name="Copetti D."/>
            <person name="Gonzalez S."/>
            <person name="Horner D.S."/>
            <person name="Falchi R."/>
            <person name="Lucas S."/>
            <person name="Mica E."/>
            <person name="Maldonado J."/>
            <person name="Lazzari B."/>
            <person name="Bielenberg D."/>
            <person name="Pirona R."/>
            <person name="Miculan M."/>
            <person name="Barakat A."/>
            <person name="Testolin R."/>
            <person name="Stella A."/>
            <person name="Tartarini S."/>
            <person name="Tonutti P."/>
            <person name="Arus P."/>
            <person name="Orellana A."/>
            <person name="Wells C."/>
            <person name="Main D."/>
            <person name="Vizzotto G."/>
            <person name="Silva H."/>
            <person name="Salamini F."/>
            <person name="Schmutz J."/>
            <person name="Morgante M."/>
            <person name="Rokhsar D.S."/>
        </authorList>
    </citation>
    <scope>NUCLEOTIDE SEQUENCE [LARGE SCALE GENOMIC DNA]</scope>
    <source>
        <strain evidence="15">cv. Nemared</strain>
    </source>
</reference>
<evidence type="ECO:0000313" key="15">
    <source>
        <dbReference type="Proteomes" id="UP000006882"/>
    </source>
</evidence>
<keyword evidence="2" id="KW-0813">Transport</keyword>
<dbReference type="GO" id="GO:0016020">
    <property type="term" value="C:membrane"/>
    <property type="evidence" value="ECO:0007669"/>
    <property type="project" value="UniProtKB-SubCell"/>
</dbReference>
<feature type="transmembrane region" description="Helical" evidence="10">
    <location>
        <begin position="199"/>
        <end position="219"/>
    </location>
</feature>
<feature type="domain" description="Cation/H(+) antiporter central" evidence="12">
    <location>
        <begin position="490"/>
        <end position="629"/>
    </location>
</feature>
<dbReference type="eggNOG" id="KOG1650">
    <property type="taxonomic scope" value="Eukaryota"/>
</dbReference>
<protein>
    <submittedName>
        <fullName evidence="14">Uncharacterized protein</fullName>
    </submittedName>
</protein>
<dbReference type="AlphaFoldDB" id="A0A251NM28"/>
<evidence type="ECO:0000313" key="14">
    <source>
        <dbReference type="EMBL" id="ONH99749.1"/>
    </source>
</evidence>
<evidence type="ECO:0000256" key="8">
    <source>
        <dbReference type="ARBA" id="ARBA00023136"/>
    </source>
</evidence>
<proteinExistence type="inferred from homology"/>
<dbReference type="Pfam" id="PF23256">
    <property type="entry name" value="CHX17_2nd"/>
    <property type="match status" value="1"/>
</dbReference>
<dbReference type="Pfam" id="PF23259">
    <property type="entry name" value="CHX17_C"/>
    <property type="match status" value="1"/>
</dbReference>
<dbReference type="Gene3D" id="1.20.1530.20">
    <property type="match status" value="1"/>
</dbReference>
<feature type="transmembrane region" description="Helical" evidence="10">
    <location>
        <begin position="321"/>
        <end position="341"/>
    </location>
</feature>
<sequence length="814" mass="90085">MNNKTQALSNGTWVCQAQKGSRSKGFFFGDNPLDFPTTILYVQLSISALLTSFLQFILNPLGESTFTSQMLVGIILGPSVLGGGNVFADTVFPMKSFYISETFAFFGVMLFLFLVGVKMDISVVKQTGRKALVIGISAFFVPLILNMGFALVLQRTVTMEPKLHKSIIIIAVFQSMSSFHVIACLLADLKLLNSEIGRLAVSSSMVSGVLSFACLSLAFATRQSSIGRNKFSLPFMGISVFCMFILTVYIMRPIMLWMVAQTHKGKPFKDGYICYIFIMVMSCSLIGEVMGLHFMLGPMILGLAVPEGPPLGSALVEKLDSYISLILLPSYFVFGAARINFSLIKMKTVWVVELLTVSGFCGKLIGTVVPSLYCKMPAVDACSLGLIMSAQGIIDVITLQHGLFLKLIDEESFSIMALSALVSTAIITPVVKFLYDPSKRYMSTMRRRTIEHALPNAELRMLACIYQEDSTPPIINLLEVSNPTPKTPIFFYVVHLIRLSGRTAPVLITHRPGKRSARTFESHDSDRIVNAFRLYEEHSSGGLIMNALTAISPYATMHDDVCTLALEKRTSMVLIPFHKQFNELSGAGVLDNNPIRSVNQKILRNSPCSVGILLDRGTLNTNVTISCKNSYNFGMIFVEGPDDREALAYAMRMAEHPNVSLTVIRLVDHNMKHSVHRDHDMVLISKCKTAISGRKQHVYKEEHVKDSVDMINVIRSNSMEKLYDLILVGGRHDSNSPLFMGLTEWNEFPELGFIGDMLASSDSNCDVSVLVVQQQMLGSDRLMVSDSSFKSKGKEGSFSVVDMPRDDRVHPVDY</sequence>
<dbReference type="GO" id="GO:1902600">
    <property type="term" value="P:proton transmembrane transport"/>
    <property type="evidence" value="ECO:0007669"/>
    <property type="project" value="InterPro"/>
</dbReference>
<feature type="transmembrane region" description="Helical" evidence="10">
    <location>
        <begin position="348"/>
        <end position="369"/>
    </location>
</feature>
<dbReference type="GO" id="GO:0098662">
    <property type="term" value="P:inorganic cation transmembrane transport"/>
    <property type="evidence" value="ECO:0000318"/>
    <property type="project" value="GO_Central"/>
</dbReference>
<dbReference type="GO" id="GO:0006885">
    <property type="term" value="P:regulation of pH"/>
    <property type="evidence" value="ECO:0000318"/>
    <property type="project" value="GO_Central"/>
</dbReference>
<comment type="subcellular location">
    <subcellularLocation>
        <location evidence="1">Membrane</location>
        <topology evidence="1">Multi-pass membrane protein</topology>
    </subcellularLocation>
</comment>
<evidence type="ECO:0000256" key="1">
    <source>
        <dbReference type="ARBA" id="ARBA00004141"/>
    </source>
</evidence>
<dbReference type="Pfam" id="PF00999">
    <property type="entry name" value="Na_H_Exchanger"/>
    <property type="match status" value="1"/>
</dbReference>
<feature type="transmembrane region" description="Helical" evidence="10">
    <location>
        <begin position="131"/>
        <end position="154"/>
    </location>
</feature>
<dbReference type="STRING" id="3760.A0A251NM28"/>
<feature type="transmembrane region" description="Helical" evidence="10">
    <location>
        <begin position="272"/>
        <end position="301"/>
    </location>
</feature>
<feature type="domain" description="Cation/H(+) antiporter C-terminal" evidence="13">
    <location>
        <begin position="634"/>
        <end position="775"/>
    </location>
</feature>
<evidence type="ECO:0000256" key="7">
    <source>
        <dbReference type="ARBA" id="ARBA00023065"/>
    </source>
</evidence>
<keyword evidence="3" id="KW-0633">Potassium transport</keyword>
<dbReference type="EMBL" id="CM007656">
    <property type="protein sequence ID" value="ONH99749.1"/>
    <property type="molecule type" value="Genomic_DNA"/>
</dbReference>
<evidence type="ECO:0000256" key="2">
    <source>
        <dbReference type="ARBA" id="ARBA00022448"/>
    </source>
</evidence>
<comment type="similarity">
    <text evidence="9">Belongs to the monovalent cation:proton antiporter 2 (CPA2) transporter (TC 2.A.37) family. CHX (TC 2.A.37.4) subfamily.</text>
</comment>
<dbReference type="Gramene" id="ONH99749">
    <property type="protein sequence ID" value="ONH99749"/>
    <property type="gene ID" value="PRUPE_6G047700"/>
</dbReference>
<evidence type="ECO:0000259" key="13">
    <source>
        <dbReference type="Pfam" id="PF23259"/>
    </source>
</evidence>
<accession>A0A251NM28</accession>
<evidence type="ECO:0000256" key="9">
    <source>
        <dbReference type="ARBA" id="ARBA00038341"/>
    </source>
</evidence>
<evidence type="ECO:0000259" key="11">
    <source>
        <dbReference type="Pfam" id="PF00999"/>
    </source>
</evidence>
<keyword evidence="8 10" id="KW-0472">Membrane</keyword>
<dbReference type="InterPro" id="IPR038770">
    <property type="entry name" value="Na+/solute_symporter_sf"/>
</dbReference>